<protein>
    <submittedName>
        <fullName evidence="9">MHS family MFS transporter</fullName>
    </submittedName>
</protein>
<sequence>MRPTADSDHVLATGSAAAAPNADREARRRPAAVMGALFTVVSDNYDIVLPVIALAPATAYFYADDWSVSTRALISSWVFVATFLGRPIGAIVFGVLADWIGRRRTTIAAIAGFGVTTVLIGLLPGNSTWGIGALIALIALRFVDGIFLGGGYTGASPLAMEASPRERRGFFGGLIQTGNNIAFVLVCLITLLVLQIAEPGGPDAAYSLWGWRIPFLLSSVLTIAALVHYLKNVKESEAWKDTKKDASRTPGVGIFHPTHLRGLIQVFIWATGVFLVINCVIALMPGVLTQRSGLSWTTSIWVLVAAYGLGVLWYPTLGALSQRIGRRRYMIGVAIICGTCGAGCYYLLIRAGDSSVWTVALLAIVTSLLVTAPGAILTVYITERFPTAVRGVGFGMGYTLALLPAAFYASYQRWLGDLIDPAYTVVALVVIGAIIQVIGALMGPETSVLHFADEDARAAA</sequence>
<dbReference type="SUPFAM" id="SSF103473">
    <property type="entry name" value="MFS general substrate transporter"/>
    <property type="match status" value="1"/>
</dbReference>
<reference evidence="9 10" key="1">
    <citation type="submission" date="2020-04" db="EMBL/GenBank/DDBJ databases">
        <title>MicrobeNet Type strains.</title>
        <authorList>
            <person name="Nicholson A.C."/>
        </authorList>
    </citation>
    <scope>NUCLEOTIDE SEQUENCE [LARGE SCALE GENOMIC DNA]</scope>
    <source>
        <strain evidence="9 10">DSM 44113</strain>
    </source>
</reference>
<dbReference type="EMBL" id="JAAXOQ010000001">
    <property type="protein sequence ID" value="NKY16868.1"/>
    <property type="molecule type" value="Genomic_DNA"/>
</dbReference>
<feature type="transmembrane region" description="Helical" evidence="7">
    <location>
        <begin position="423"/>
        <end position="442"/>
    </location>
</feature>
<dbReference type="PROSITE" id="PS50850">
    <property type="entry name" value="MFS"/>
    <property type="match status" value="1"/>
</dbReference>
<dbReference type="InterPro" id="IPR036259">
    <property type="entry name" value="MFS_trans_sf"/>
</dbReference>
<name>A0A846WUV3_9ACTN</name>
<dbReference type="PANTHER" id="PTHR43045:SF4">
    <property type="entry name" value="TRANSPORTER YDFJ-RELATED"/>
    <property type="match status" value="1"/>
</dbReference>
<dbReference type="PROSITE" id="PS00217">
    <property type="entry name" value="SUGAR_TRANSPORT_2"/>
    <property type="match status" value="1"/>
</dbReference>
<proteinExistence type="predicted"/>
<dbReference type="InterPro" id="IPR011701">
    <property type="entry name" value="MFS"/>
</dbReference>
<feature type="transmembrane region" description="Helical" evidence="7">
    <location>
        <begin position="329"/>
        <end position="349"/>
    </location>
</feature>
<keyword evidence="10" id="KW-1185">Reference proteome</keyword>
<feature type="transmembrane region" description="Helical" evidence="7">
    <location>
        <begin position="106"/>
        <end position="123"/>
    </location>
</feature>
<evidence type="ECO:0000256" key="7">
    <source>
        <dbReference type="SAM" id="Phobius"/>
    </source>
</evidence>
<dbReference type="InterPro" id="IPR005829">
    <property type="entry name" value="Sugar_transporter_CS"/>
</dbReference>
<evidence type="ECO:0000256" key="6">
    <source>
        <dbReference type="ARBA" id="ARBA00023136"/>
    </source>
</evidence>
<feature type="transmembrane region" description="Helical" evidence="7">
    <location>
        <begin position="392"/>
        <end position="411"/>
    </location>
</feature>
<accession>A0A846WUV3</accession>
<evidence type="ECO:0000259" key="8">
    <source>
        <dbReference type="PROSITE" id="PS50850"/>
    </source>
</evidence>
<evidence type="ECO:0000313" key="10">
    <source>
        <dbReference type="Proteomes" id="UP000582646"/>
    </source>
</evidence>
<feature type="transmembrane region" description="Helical" evidence="7">
    <location>
        <begin position="209"/>
        <end position="230"/>
    </location>
</feature>
<feature type="transmembrane region" description="Helical" evidence="7">
    <location>
        <begin position="170"/>
        <end position="197"/>
    </location>
</feature>
<evidence type="ECO:0000313" key="9">
    <source>
        <dbReference type="EMBL" id="NKY16868.1"/>
    </source>
</evidence>
<gene>
    <name evidence="9" type="ORF">HF999_00530</name>
</gene>
<dbReference type="InterPro" id="IPR020846">
    <property type="entry name" value="MFS_dom"/>
</dbReference>
<evidence type="ECO:0000256" key="2">
    <source>
        <dbReference type="ARBA" id="ARBA00022448"/>
    </source>
</evidence>
<dbReference type="Pfam" id="PF07690">
    <property type="entry name" value="MFS_1"/>
    <property type="match status" value="1"/>
</dbReference>
<dbReference type="RefSeq" id="WP_168543991.1">
    <property type="nucleotide sequence ID" value="NZ_BAAAKS010000031.1"/>
</dbReference>
<feature type="transmembrane region" description="Helical" evidence="7">
    <location>
        <begin position="266"/>
        <end position="288"/>
    </location>
</feature>
<dbReference type="GO" id="GO:0022857">
    <property type="term" value="F:transmembrane transporter activity"/>
    <property type="evidence" value="ECO:0007669"/>
    <property type="project" value="InterPro"/>
</dbReference>
<dbReference type="Gene3D" id="1.20.1250.20">
    <property type="entry name" value="MFS general substrate transporter like domains"/>
    <property type="match status" value="2"/>
</dbReference>
<feature type="transmembrane region" description="Helical" evidence="7">
    <location>
        <begin position="33"/>
        <end position="62"/>
    </location>
</feature>
<dbReference type="AlphaFoldDB" id="A0A846WUV3"/>
<dbReference type="PANTHER" id="PTHR43045">
    <property type="entry name" value="SHIKIMATE TRANSPORTER"/>
    <property type="match status" value="1"/>
</dbReference>
<comment type="caution">
    <text evidence="9">The sequence shown here is derived from an EMBL/GenBank/DDBJ whole genome shotgun (WGS) entry which is preliminary data.</text>
</comment>
<comment type="subcellular location">
    <subcellularLocation>
        <location evidence="1">Cell membrane</location>
        <topology evidence="1">Multi-pass membrane protein</topology>
    </subcellularLocation>
</comment>
<evidence type="ECO:0000256" key="1">
    <source>
        <dbReference type="ARBA" id="ARBA00004651"/>
    </source>
</evidence>
<dbReference type="Proteomes" id="UP000582646">
    <property type="component" value="Unassembled WGS sequence"/>
</dbReference>
<evidence type="ECO:0000256" key="5">
    <source>
        <dbReference type="ARBA" id="ARBA00022989"/>
    </source>
</evidence>
<organism evidence="9 10">
    <name type="scientific">Tsukamurella spumae</name>
    <dbReference type="NCBI Taxonomy" id="44753"/>
    <lineage>
        <taxon>Bacteria</taxon>
        <taxon>Bacillati</taxon>
        <taxon>Actinomycetota</taxon>
        <taxon>Actinomycetes</taxon>
        <taxon>Mycobacteriales</taxon>
        <taxon>Tsukamurellaceae</taxon>
        <taxon>Tsukamurella</taxon>
    </lineage>
</organism>
<feature type="domain" description="Major facilitator superfamily (MFS) profile" evidence="8">
    <location>
        <begin position="32"/>
        <end position="447"/>
    </location>
</feature>
<evidence type="ECO:0000256" key="4">
    <source>
        <dbReference type="ARBA" id="ARBA00022692"/>
    </source>
</evidence>
<keyword evidence="5 7" id="KW-1133">Transmembrane helix</keyword>
<evidence type="ECO:0000256" key="3">
    <source>
        <dbReference type="ARBA" id="ARBA00022475"/>
    </source>
</evidence>
<keyword evidence="3" id="KW-1003">Cell membrane</keyword>
<feature type="transmembrane region" description="Helical" evidence="7">
    <location>
        <begin position="129"/>
        <end position="149"/>
    </location>
</feature>
<feature type="transmembrane region" description="Helical" evidence="7">
    <location>
        <begin position="74"/>
        <end position="99"/>
    </location>
</feature>
<keyword evidence="4 7" id="KW-0812">Transmembrane</keyword>
<dbReference type="GO" id="GO:0005886">
    <property type="term" value="C:plasma membrane"/>
    <property type="evidence" value="ECO:0007669"/>
    <property type="project" value="UniProtKB-SubCell"/>
</dbReference>
<feature type="transmembrane region" description="Helical" evidence="7">
    <location>
        <begin position="355"/>
        <end position="380"/>
    </location>
</feature>
<feature type="transmembrane region" description="Helical" evidence="7">
    <location>
        <begin position="300"/>
        <end position="317"/>
    </location>
</feature>
<keyword evidence="6 7" id="KW-0472">Membrane</keyword>
<keyword evidence="2" id="KW-0813">Transport</keyword>